<name>A0A9P4PAE4_9PLEO</name>
<proteinExistence type="predicted"/>
<feature type="compositionally biased region" description="Polar residues" evidence="1">
    <location>
        <begin position="1"/>
        <end position="13"/>
    </location>
</feature>
<comment type="caution">
    <text evidence="2">The sequence shown here is derived from an EMBL/GenBank/DDBJ whole genome shotgun (WGS) entry which is preliminary data.</text>
</comment>
<accession>A0A9P4PAE4</accession>
<organism evidence="2 3">
    <name type="scientific">Karstenula rhodostoma CBS 690.94</name>
    <dbReference type="NCBI Taxonomy" id="1392251"/>
    <lineage>
        <taxon>Eukaryota</taxon>
        <taxon>Fungi</taxon>
        <taxon>Dikarya</taxon>
        <taxon>Ascomycota</taxon>
        <taxon>Pezizomycotina</taxon>
        <taxon>Dothideomycetes</taxon>
        <taxon>Pleosporomycetidae</taxon>
        <taxon>Pleosporales</taxon>
        <taxon>Massarineae</taxon>
        <taxon>Didymosphaeriaceae</taxon>
        <taxon>Karstenula</taxon>
    </lineage>
</organism>
<dbReference type="EMBL" id="MU001509">
    <property type="protein sequence ID" value="KAF2439578.1"/>
    <property type="molecule type" value="Genomic_DNA"/>
</dbReference>
<sequence>MRNSPVATHSPSSPLRYATPSPQPQSLSQSHCINPHTHSNHTRTTRAPPHTSPPSPTHPLPAQQARAHVAVRRTALLRRSPRSE</sequence>
<keyword evidence="3" id="KW-1185">Reference proteome</keyword>
<evidence type="ECO:0000313" key="3">
    <source>
        <dbReference type="Proteomes" id="UP000799764"/>
    </source>
</evidence>
<dbReference type="Proteomes" id="UP000799764">
    <property type="component" value="Unassembled WGS sequence"/>
</dbReference>
<dbReference type="AlphaFoldDB" id="A0A9P4PAE4"/>
<gene>
    <name evidence="2" type="ORF">P171DRAFT_436222</name>
</gene>
<reference evidence="2" key="1">
    <citation type="journal article" date="2020" name="Stud. Mycol.">
        <title>101 Dothideomycetes genomes: a test case for predicting lifestyles and emergence of pathogens.</title>
        <authorList>
            <person name="Haridas S."/>
            <person name="Albert R."/>
            <person name="Binder M."/>
            <person name="Bloem J."/>
            <person name="Labutti K."/>
            <person name="Salamov A."/>
            <person name="Andreopoulos B."/>
            <person name="Baker S."/>
            <person name="Barry K."/>
            <person name="Bills G."/>
            <person name="Bluhm B."/>
            <person name="Cannon C."/>
            <person name="Castanera R."/>
            <person name="Culley D."/>
            <person name="Daum C."/>
            <person name="Ezra D."/>
            <person name="Gonzalez J."/>
            <person name="Henrissat B."/>
            <person name="Kuo A."/>
            <person name="Liang C."/>
            <person name="Lipzen A."/>
            <person name="Lutzoni F."/>
            <person name="Magnuson J."/>
            <person name="Mondo S."/>
            <person name="Nolan M."/>
            <person name="Ohm R."/>
            <person name="Pangilinan J."/>
            <person name="Park H.-J."/>
            <person name="Ramirez L."/>
            <person name="Alfaro M."/>
            <person name="Sun H."/>
            <person name="Tritt A."/>
            <person name="Yoshinaga Y."/>
            <person name="Zwiers L.-H."/>
            <person name="Turgeon B."/>
            <person name="Goodwin S."/>
            <person name="Spatafora J."/>
            <person name="Crous P."/>
            <person name="Grigoriev I."/>
        </authorList>
    </citation>
    <scope>NUCLEOTIDE SEQUENCE</scope>
    <source>
        <strain evidence="2">CBS 690.94</strain>
    </source>
</reference>
<protein>
    <submittedName>
        <fullName evidence="2">Uncharacterized protein</fullName>
    </submittedName>
</protein>
<feature type="region of interest" description="Disordered" evidence="1">
    <location>
        <begin position="1"/>
        <end position="84"/>
    </location>
</feature>
<evidence type="ECO:0000256" key="1">
    <source>
        <dbReference type="SAM" id="MobiDB-lite"/>
    </source>
</evidence>
<feature type="compositionally biased region" description="Basic residues" evidence="1">
    <location>
        <begin position="69"/>
        <end position="84"/>
    </location>
</feature>
<feature type="compositionally biased region" description="Pro residues" evidence="1">
    <location>
        <begin position="50"/>
        <end position="59"/>
    </location>
</feature>
<evidence type="ECO:0000313" key="2">
    <source>
        <dbReference type="EMBL" id="KAF2439578.1"/>
    </source>
</evidence>